<gene>
    <name evidence="1" type="ORF">FYJ85_10345</name>
</gene>
<dbReference type="Pfam" id="PF01257">
    <property type="entry name" value="2Fe-2S_thioredx"/>
    <property type="match status" value="1"/>
</dbReference>
<evidence type="ECO:0000313" key="1">
    <source>
        <dbReference type="EMBL" id="MST97439.1"/>
    </source>
</evidence>
<dbReference type="AlphaFoldDB" id="A0A844G502"/>
<name>A0A844G502_9BACT</name>
<dbReference type="CDD" id="cd02980">
    <property type="entry name" value="TRX_Fd_family"/>
    <property type="match status" value="1"/>
</dbReference>
<dbReference type="Proteomes" id="UP000435649">
    <property type="component" value="Unassembled WGS sequence"/>
</dbReference>
<dbReference type="Gene3D" id="3.40.30.10">
    <property type="entry name" value="Glutaredoxin"/>
    <property type="match status" value="1"/>
</dbReference>
<reference evidence="1 2" key="1">
    <citation type="submission" date="2019-08" db="EMBL/GenBank/DDBJ databases">
        <title>In-depth cultivation of the pig gut microbiome towards novel bacterial diversity and tailored functional studies.</title>
        <authorList>
            <person name="Wylensek D."/>
            <person name="Hitch T.C.A."/>
            <person name="Clavel T."/>
        </authorList>
    </citation>
    <scope>NUCLEOTIDE SEQUENCE [LARGE SCALE GENOMIC DNA]</scope>
    <source>
        <strain evidence="1 2">BBE-744-WT-12</strain>
    </source>
</reference>
<keyword evidence="2" id="KW-1185">Reference proteome</keyword>
<evidence type="ECO:0000313" key="2">
    <source>
        <dbReference type="Proteomes" id="UP000435649"/>
    </source>
</evidence>
<dbReference type="InterPro" id="IPR036249">
    <property type="entry name" value="Thioredoxin-like_sf"/>
</dbReference>
<protein>
    <submittedName>
        <fullName evidence="1">(2Fe-2S) ferredoxin domain-containing protein</fullName>
    </submittedName>
</protein>
<dbReference type="RefSeq" id="WP_106055407.1">
    <property type="nucleotide sequence ID" value="NZ_CALXOB010000040.1"/>
</dbReference>
<dbReference type="EMBL" id="VUNS01000010">
    <property type="protein sequence ID" value="MST97439.1"/>
    <property type="molecule type" value="Genomic_DNA"/>
</dbReference>
<accession>A0A844G502</accession>
<proteinExistence type="predicted"/>
<comment type="caution">
    <text evidence="1">The sequence shown here is derived from an EMBL/GenBank/DDBJ whole genome shotgun (WGS) entry which is preliminary data.</text>
</comment>
<organism evidence="1 2">
    <name type="scientific">Victivallis lenta</name>
    <dbReference type="NCBI Taxonomy" id="2606640"/>
    <lineage>
        <taxon>Bacteria</taxon>
        <taxon>Pseudomonadati</taxon>
        <taxon>Lentisphaerota</taxon>
        <taxon>Lentisphaeria</taxon>
        <taxon>Victivallales</taxon>
        <taxon>Victivallaceae</taxon>
        <taxon>Victivallis</taxon>
    </lineage>
</organism>
<dbReference type="SUPFAM" id="SSF52833">
    <property type="entry name" value="Thioredoxin-like"/>
    <property type="match status" value="1"/>
</dbReference>
<sequence length="85" mass="9252">MAKSKIVICLGSSCFARGNEENIKVVENYLSANSYQDDVDVELSGTLCQGRCADGPNVIIDGEFYSKVDPGVMLDLLKRLLPPRA</sequence>